<dbReference type="AlphaFoldDB" id="A0A183AQ58"/>
<dbReference type="Proteomes" id="UP000272942">
    <property type="component" value="Unassembled WGS sequence"/>
</dbReference>
<sequence>METNRCDQSASPSKFPVQCRTDLTDYLGEHQAQVFYAHLLIDQIVTPSGSHRPIRIAIGESIPVDLTARHGGSGPIQLVLAMPVYFFKREQSSRLVHASVHVDRNNIQPCSDISCATDTLCKRGLPNEEKSDRNMISLATLIVYFPVSHMSSANNLCIVGDQQKHVHLPPVDRSGTRLADQLLMCRFEMRWRLSLY</sequence>
<organism evidence="3">
    <name type="scientific">Echinostoma caproni</name>
    <dbReference type="NCBI Taxonomy" id="27848"/>
    <lineage>
        <taxon>Eukaryota</taxon>
        <taxon>Metazoa</taxon>
        <taxon>Spiralia</taxon>
        <taxon>Lophotrochozoa</taxon>
        <taxon>Platyhelminthes</taxon>
        <taxon>Trematoda</taxon>
        <taxon>Digenea</taxon>
        <taxon>Plagiorchiida</taxon>
        <taxon>Echinostomata</taxon>
        <taxon>Echinostomatoidea</taxon>
        <taxon>Echinostomatidae</taxon>
        <taxon>Echinostoma</taxon>
    </lineage>
</organism>
<evidence type="ECO:0000313" key="2">
    <source>
        <dbReference type="Proteomes" id="UP000272942"/>
    </source>
</evidence>
<evidence type="ECO:0000313" key="3">
    <source>
        <dbReference type="WBParaSite" id="ECPE_0000912101-mRNA-1"/>
    </source>
</evidence>
<accession>A0A183AQ58</accession>
<gene>
    <name evidence="1" type="ORF">ECPE_LOCUS9093</name>
</gene>
<name>A0A183AQ58_9TREM</name>
<dbReference type="OrthoDB" id="6263445at2759"/>
<reference evidence="1 2" key="2">
    <citation type="submission" date="2018-11" db="EMBL/GenBank/DDBJ databases">
        <authorList>
            <consortium name="Pathogen Informatics"/>
        </authorList>
    </citation>
    <scope>NUCLEOTIDE SEQUENCE [LARGE SCALE GENOMIC DNA]</scope>
    <source>
        <strain evidence="1 2">Egypt</strain>
    </source>
</reference>
<dbReference type="WBParaSite" id="ECPE_0000912101-mRNA-1">
    <property type="protein sequence ID" value="ECPE_0000912101-mRNA-1"/>
    <property type="gene ID" value="ECPE_0000912101"/>
</dbReference>
<proteinExistence type="predicted"/>
<evidence type="ECO:0000313" key="1">
    <source>
        <dbReference type="EMBL" id="VDP84767.1"/>
    </source>
</evidence>
<keyword evidence="2" id="KW-1185">Reference proteome</keyword>
<protein>
    <submittedName>
        <fullName evidence="1 3">Uncharacterized protein</fullName>
    </submittedName>
</protein>
<dbReference type="EMBL" id="UZAN01046906">
    <property type="protein sequence ID" value="VDP84767.1"/>
    <property type="molecule type" value="Genomic_DNA"/>
</dbReference>
<reference evidence="3" key="1">
    <citation type="submission" date="2016-06" db="UniProtKB">
        <authorList>
            <consortium name="WormBaseParasite"/>
        </authorList>
    </citation>
    <scope>IDENTIFICATION</scope>
</reference>